<dbReference type="PATRIC" id="fig|1300222.3.peg.440"/>
<comment type="caution">
    <text evidence="1">The sequence shown here is derived from an EMBL/GenBank/DDBJ whole genome shotgun (WGS) entry which is preliminary data.</text>
</comment>
<protein>
    <recommendedName>
        <fullName evidence="3">YolD-like protein</fullName>
    </recommendedName>
</protein>
<accession>M8DL35</accession>
<dbReference type="InterPro" id="IPR014962">
    <property type="entry name" value="YolD"/>
</dbReference>
<keyword evidence="2" id="KW-1185">Reference proteome</keyword>
<dbReference type="RefSeq" id="WP_003386106.1">
    <property type="nucleotide sequence ID" value="NZ_APBN01000001.1"/>
</dbReference>
<evidence type="ECO:0000313" key="1">
    <source>
        <dbReference type="EMBL" id="EMT54368.1"/>
    </source>
</evidence>
<name>M8DL35_9BACL</name>
<evidence type="ECO:0008006" key="3">
    <source>
        <dbReference type="Google" id="ProtNLM"/>
    </source>
</evidence>
<organism evidence="1 2">
    <name type="scientific">Brevibacillus borstelensis AK1</name>
    <dbReference type="NCBI Taxonomy" id="1300222"/>
    <lineage>
        <taxon>Bacteria</taxon>
        <taxon>Bacillati</taxon>
        <taxon>Bacillota</taxon>
        <taxon>Bacilli</taxon>
        <taxon>Bacillales</taxon>
        <taxon>Paenibacillaceae</taxon>
        <taxon>Brevibacillus</taxon>
    </lineage>
</organism>
<sequence length="116" mass="13214">MREKRVSKRDNLFVASRFVLPEHREMYIRIKAEELRYVPPGLDEEQMAEISGRIWEALQTGQGVVLTYYDGKSACGLAGKIAHVDQALKKIKLHTDKKTVWIPFSSLLAVELEAIS</sequence>
<dbReference type="EMBL" id="APBN01000001">
    <property type="protein sequence ID" value="EMT54368.1"/>
    <property type="molecule type" value="Genomic_DNA"/>
</dbReference>
<proteinExistence type="predicted"/>
<dbReference type="GeneID" id="89499271"/>
<dbReference type="AlphaFoldDB" id="M8DL35"/>
<dbReference type="Pfam" id="PF08863">
    <property type="entry name" value="YolD"/>
    <property type="match status" value="1"/>
</dbReference>
<evidence type="ECO:0000313" key="2">
    <source>
        <dbReference type="Proteomes" id="UP000012081"/>
    </source>
</evidence>
<dbReference type="STRING" id="1300222.I532_02140"/>
<reference evidence="1 2" key="1">
    <citation type="submission" date="2013-03" db="EMBL/GenBank/DDBJ databases">
        <title>Assembly of a new bacterial strain Brevibacillus borstelensis AK1.</title>
        <authorList>
            <person name="Rajan I."/>
            <person name="PoliReddy D."/>
            <person name="Sugumar T."/>
            <person name="Rathinam K."/>
            <person name="Alqarawi S."/>
            <person name="Khalil A.B."/>
            <person name="Sivakumar N."/>
        </authorList>
    </citation>
    <scope>NUCLEOTIDE SEQUENCE [LARGE SCALE GENOMIC DNA]</scope>
    <source>
        <strain evidence="1 2">AK1</strain>
    </source>
</reference>
<gene>
    <name evidence="1" type="ORF">I532_02140</name>
</gene>
<dbReference type="OrthoDB" id="2376882at2"/>
<dbReference type="Proteomes" id="UP000012081">
    <property type="component" value="Unassembled WGS sequence"/>
</dbReference>